<keyword evidence="2" id="KW-1185">Reference proteome</keyword>
<name>A0A5N5RJP4_9BIFI</name>
<sequence length="317" mass="36212">MRKHDRVSRLLEEAEREHRCAIGGINDSLYYALRRRVDSLELVCPYPNLYASSQYWNSLTLDERQHHVVGALMLRHPKWTFAGLTAACIYGFQHSYSLHDGTVHIASTGAVTGRDHKRLHRIYMSGIPQWQCRGIPVTSPARTLVDCASLPFSHALAIYDSALRMRRVTDGDIRTIALTSGCDEDPVLRLLRYADPGSENGGESVTRGRIIECGFAVPSLQVEFDNPNNPDMRYRVDYCWRLYDGRIIAAEYDGMAKYADVSNMNRASLQAKLDYERRRERHLKEQHVSVVHLFYEDVMNPERLTAKLMDAGVPKIQ</sequence>
<reference evidence="1 2" key="1">
    <citation type="journal article" date="2019" name="Int. J. Syst. Evol. Microbiol.">
        <title>Bifidobacterium jacchi sp. nov., isolated from the faeces of a baby common marmoset (Callithrix jacchus).</title>
        <authorList>
            <person name="Modesto M."/>
            <person name="Watanabe K."/>
            <person name="Arita M."/>
            <person name="Satti M."/>
            <person name="Oki K."/>
            <person name="Sciavilla P."/>
            <person name="Patavino C."/>
            <person name="Camma C."/>
            <person name="Michelini S."/>
            <person name="Sgorbati B."/>
            <person name="Mattarelli P."/>
        </authorList>
    </citation>
    <scope>NUCLEOTIDE SEQUENCE [LARGE SCALE GENOMIC DNA]</scope>
    <source>
        <strain evidence="1 2">MRM 9.3</strain>
    </source>
</reference>
<evidence type="ECO:0000313" key="2">
    <source>
        <dbReference type="Proteomes" id="UP000326336"/>
    </source>
</evidence>
<dbReference type="EMBL" id="RQSP01000010">
    <property type="protein sequence ID" value="KAB5607518.1"/>
    <property type="molecule type" value="Genomic_DNA"/>
</dbReference>
<protein>
    <recommendedName>
        <fullName evidence="3">CTP synthase</fullName>
    </recommendedName>
</protein>
<proteinExistence type="predicted"/>
<dbReference type="OrthoDB" id="3172126at2"/>
<dbReference type="AlphaFoldDB" id="A0A5N5RJP4"/>
<evidence type="ECO:0008006" key="3">
    <source>
        <dbReference type="Google" id="ProtNLM"/>
    </source>
</evidence>
<evidence type="ECO:0000313" key="1">
    <source>
        <dbReference type="EMBL" id="KAB5607518.1"/>
    </source>
</evidence>
<accession>A0A5N5RJP4</accession>
<dbReference type="Proteomes" id="UP000326336">
    <property type="component" value="Unassembled WGS sequence"/>
</dbReference>
<comment type="caution">
    <text evidence="1">The sequence shown here is derived from an EMBL/GenBank/DDBJ whole genome shotgun (WGS) entry which is preliminary data.</text>
</comment>
<gene>
    <name evidence="1" type="ORF">EHS19_04185</name>
</gene>
<organism evidence="1 2">
    <name type="scientific">Bifidobacterium jacchi</name>
    <dbReference type="NCBI Taxonomy" id="2490545"/>
    <lineage>
        <taxon>Bacteria</taxon>
        <taxon>Bacillati</taxon>
        <taxon>Actinomycetota</taxon>
        <taxon>Actinomycetes</taxon>
        <taxon>Bifidobacteriales</taxon>
        <taxon>Bifidobacteriaceae</taxon>
        <taxon>Bifidobacterium</taxon>
    </lineage>
</organism>